<feature type="transmembrane region" description="Helical" evidence="6">
    <location>
        <begin position="355"/>
        <end position="376"/>
    </location>
</feature>
<evidence type="ECO:0000256" key="6">
    <source>
        <dbReference type="SAM" id="Phobius"/>
    </source>
</evidence>
<evidence type="ECO:0000313" key="8">
    <source>
        <dbReference type="Proteomes" id="UP001312908"/>
    </source>
</evidence>
<evidence type="ECO:0000256" key="1">
    <source>
        <dbReference type="ARBA" id="ARBA00004651"/>
    </source>
</evidence>
<feature type="transmembrane region" description="Helical" evidence="6">
    <location>
        <begin position="324"/>
        <end position="343"/>
    </location>
</feature>
<proteinExistence type="predicted"/>
<feature type="transmembrane region" description="Helical" evidence="6">
    <location>
        <begin position="61"/>
        <end position="82"/>
    </location>
</feature>
<evidence type="ECO:0000256" key="4">
    <source>
        <dbReference type="ARBA" id="ARBA00022989"/>
    </source>
</evidence>
<feature type="transmembrane region" description="Helical" evidence="6">
    <location>
        <begin position="21"/>
        <end position="41"/>
    </location>
</feature>
<dbReference type="RefSeq" id="WP_394820302.1">
    <property type="nucleotide sequence ID" value="NZ_JAWJZY010000005.1"/>
</dbReference>
<dbReference type="Proteomes" id="UP001312908">
    <property type="component" value="Unassembled WGS sequence"/>
</dbReference>
<name>A0ABU7U4Q5_9PROT</name>
<evidence type="ECO:0000313" key="7">
    <source>
        <dbReference type="EMBL" id="MEE8659498.1"/>
    </source>
</evidence>
<evidence type="ECO:0000256" key="5">
    <source>
        <dbReference type="ARBA" id="ARBA00023136"/>
    </source>
</evidence>
<protein>
    <submittedName>
        <fullName evidence="7">YjgP/YjgQ family permease</fullName>
    </submittedName>
</protein>
<keyword evidence="3 6" id="KW-0812">Transmembrane</keyword>
<keyword evidence="8" id="KW-1185">Reference proteome</keyword>
<keyword evidence="2" id="KW-1003">Cell membrane</keyword>
<keyword evidence="5 6" id="KW-0472">Membrane</keyword>
<dbReference type="InterPro" id="IPR005495">
    <property type="entry name" value="LptG/LptF_permease"/>
</dbReference>
<comment type="caution">
    <text evidence="7">The sequence shown here is derived from an EMBL/GenBank/DDBJ whole genome shotgun (WGS) entry which is preliminary data.</text>
</comment>
<dbReference type="EMBL" id="JAWJZY010000005">
    <property type="protein sequence ID" value="MEE8659498.1"/>
    <property type="molecule type" value="Genomic_DNA"/>
</dbReference>
<accession>A0ABU7U4Q5</accession>
<evidence type="ECO:0000256" key="3">
    <source>
        <dbReference type="ARBA" id="ARBA00022692"/>
    </source>
</evidence>
<sequence>MRKRPLRELDRYLLRQLIPPFLIALGTVMTALLLERLLVLLDDLASEGSSLATFLSLLTDLLPHYLGLAIPAAFSVSIFITIRRMSDHNEIDALMASGISLSRISHTYVLIGILLGGSSLLLYGYIQPLARYDFRSGFYSAAHAAWTPRFQARMFATTTDGAMLTAEKTRANGSVLEKVFIRANGTNDTLHLISAQRGLITTLPSRSETRLDLWNGDIITARHGNMQDLHKTHFEHSARFFINDPTVHSFRSRGKDARELTLFELIRRLEHSHQIISPSADPDSIPRSHLRAELDFRLAQALTMPFIAPLAATLAMGVKRRRPITGMILLAILLVGFYHLLQFGQSLVATGAVKGFYGVWIPELTFCAICILLFVTRSQGGWLRPKKVKIPNGVPITR</sequence>
<organism evidence="7 8">
    <name type="scientific">Sorlinia euscelidii</name>
    <dbReference type="NCBI Taxonomy" id="3081148"/>
    <lineage>
        <taxon>Bacteria</taxon>
        <taxon>Pseudomonadati</taxon>
        <taxon>Pseudomonadota</taxon>
        <taxon>Alphaproteobacteria</taxon>
        <taxon>Acetobacterales</taxon>
        <taxon>Acetobacteraceae</taxon>
        <taxon>Sorlinia</taxon>
    </lineage>
</organism>
<dbReference type="PANTHER" id="PTHR33529:SF6">
    <property type="entry name" value="YJGP_YJGQ FAMILY PERMEASE"/>
    <property type="match status" value="1"/>
</dbReference>
<comment type="subcellular location">
    <subcellularLocation>
        <location evidence="1">Cell membrane</location>
        <topology evidence="1">Multi-pass membrane protein</topology>
    </subcellularLocation>
</comment>
<dbReference type="PANTHER" id="PTHR33529">
    <property type="entry name" value="SLR0882 PROTEIN-RELATED"/>
    <property type="match status" value="1"/>
</dbReference>
<evidence type="ECO:0000256" key="2">
    <source>
        <dbReference type="ARBA" id="ARBA00022475"/>
    </source>
</evidence>
<dbReference type="Pfam" id="PF03739">
    <property type="entry name" value="LptF_LptG"/>
    <property type="match status" value="1"/>
</dbReference>
<reference evidence="7 8" key="1">
    <citation type="submission" date="2023-10" db="EMBL/GenBank/DDBJ databases">
        <title>Sorlinia euscelidii gen. nov., sp. nov., an acetic acid bacteria isolated from the gut of Euscelidius variegatus emitter.</title>
        <authorList>
            <person name="Michoud G."/>
            <person name="Marasco R."/>
            <person name="Seferji K."/>
            <person name="Gonella E."/>
            <person name="Garuglieri E."/>
            <person name="Alma A."/>
            <person name="Mapelli F."/>
            <person name="Borin S."/>
            <person name="Daffonchio D."/>
            <person name="Crotti E."/>
        </authorList>
    </citation>
    <scope>NUCLEOTIDE SEQUENCE [LARGE SCALE GENOMIC DNA]</scope>
    <source>
        <strain evidence="7 8">EV16P</strain>
    </source>
</reference>
<gene>
    <name evidence="7" type="ORF">DOFOFD_10820</name>
</gene>
<keyword evidence="4 6" id="KW-1133">Transmembrane helix</keyword>
<feature type="transmembrane region" description="Helical" evidence="6">
    <location>
        <begin position="103"/>
        <end position="126"/>
    </location>
</feature>
<feature type="transmembrane region" description="Helical" evidence="6">
    <location>
        <begin position="298"/>
        <end position="317"/>
    </location>
</feature>